<dbReference type="RefSeq" id="WP_047372389.1">
    <property type="nucleotide sequence ID" value="NZ_CABMNU010000005.1"/>
</dbReference>
<dbReference type="EMBL" id="DACSUM010000038">
    <property type="protein sequence ID" value="HAT3583639.1"/>
    <property type="molecule type" value="Genomic_DNA"/>
</dbReference>
<reference evidence="1" key="2">
    <citation type="submission" date="2020-10" db="EMBL/GenBank/DDBJ databases">
        <authorList>
            <consortium name="NCBI Pathogen Detection Project"/>
        </authorList>
    </citation>
    <scope>NUCLEOTIDE SEQUENCE</scope>
    <source>
        <strain evidence="1">CAVp300</strain>
    </source>
</reference>
<proteinExistence type="predicted"/>
<dbReference type="Gene3D" id="2.60.120.370">
    <property type="entry name" value="YhcH/YjgK/YiaL"/>
    <property type="match status" value="1"/>
</dbReference>
<evidence type="ECO:0000313" key="1">
    <source>
        <dbReference type="EMBL" id="HAT3583639.1"/>
    </source>
</evidence>
<dbReference type="InterPro" id="IPR004375">
    <property type="entry name" value="NanQ/TabA/YiaL"/>
</dbReference>
<dbReference type="Proteomes" id="UP000867740">
    <property type="component" value="Unassembled WGS sequence"/>
</dbReference>
<evidence type="ECO:0000313" key="2">
    <source>
        <dbReference type="Proteomes" id="UP000867740"/>
    </source>
</evidence>
<dbReference type="NCBIfam" id="TIGR00022">
    <property type="entry name" value="YhcH/YjgK/YiaL family protein"/>
    <property type="match status" value="1"/>
</dbReference>
<protein>
    <submittedName>
        <fullName evidence="1">DUF386 domain-containing protein</fullName>
    </submittedName>
</protein>
<reference evidence="1" key="1">
    <citation type="journal article" date="2018" name="Genome Biol.">
        <title>SKESA: strategic k-mer extension for scrupulous assemblies.</title>
        <authorList>
            <person name="Souvorov A."/>
            <person name="Agarwala R."/>
            <person name="Lipman D.J."/>
        </authorList>
    </citation>
    <scope>NUCLEOTIDE SEQUENCE</scope>
    <source>
        <strain evidence="1">CAVp300</strain>
    </source>
</reference>
<accession>A0A9P3TBB9</accession>
<dbReference type="InterPro" id="IPR037012">
    <property type="entry name" value="NanQ/TabA/YiaL_sf"/>
</dbReference>
<dbReference type="PANTHER" id="PTHR34986:SF1">
    <property type="entry name" value="PROTEIN YIAL"/>
    <property type="match status" value="1"/>
</dbReference>
<sequence length="163" mass="18635">MIVTSLQTWPAQASAYHPVFRRALAFIAQHDFRHEKPGKIDIIPGKLFCLLQEMDSVPFSDARPESHRQFIDIQYLISGHEVMGVSSVSCGKHRVVEDRTPEQDILFWQVNEDENPVTLTPGMFAIFFPDDIHRPCAHQPGDAPCHLRKAVIKIHRELLEETV</sequence>
<name>A0A9P3TBB9_KLUIN</name>
<dbReference type="AlphaFoldDB" id="A0A9P3TBB9"/>
<dbReference type="Pfam" id="PF04074">
    <property type="entry name" value="DUF386"/>
    <property type="match status" value="1"/>
</dbReference>
<organism evidence="1 2">
    <name type="scientific">Kluyvera intermedia</name>
    <name type="common">Enterobacter intermedius</name>
    <dbReference type="NCBI Taxonomy" id="61648"/>
    <lineage>
        <taxon>Bacteria</taxon>
        <taxon>Pseudomonadati</taxon>
        <taxon>Pseudomonadota</taxon>
        <taxon>Gammaproteobacteria</taxon>
        <taxon>Enterobacterales</taxon>
        <taxon>Enterobacteriaceae</taxon>
        <taxon>Kluyvera</taxon>
    </lineage>
</organism>
<dbReference type="SUPFAM" id="SSF51197">
    <property type="entry name" value="Clavaminate synthase-like"/>
    <property type="match status" value="1"/>
</dbReference>
<dbReference type="PANTHER" id="PTHR34986">
    <property type="entry name" value="EVOLVED BETA-GALACTOSIDASE SUBUNIT BETA"/>
    <property type="match status" value="1"/>
</dbReference>
<comment type="caution">
    <text evidence="1">The sequence shown here is derived from an EMBL/GenBank/DDBJ whole genome shotgun (WGS) entry which is preliminary data.</text>
</comment>
<dbReference type="GO" id="GO:0005829">
    <property type="term" value="C:cytosol"/>
    <property type="evidence" value="ECO:0007669"/>
    <property type="project" value="TreeGrafter"/>
</dbReference>
<gene>
    <name evidence="1" type="ORF">I8531_003987</name>
</gene>